<dbReference type="PRINTS" id="PR01270">
    <property type="entry name" value="HDASUPER"/>
</dbReference>
<keyword evidence="5" id="KW-1185">Reference proteome</keyword>
<feature type="compositionally biased region" description="Pro residues" evidence="1">
    <location>
        <begin position="130"/>
        <end position="139"/>
    </location>
</feature>
<feature type="region of interest" description="Disordered" evidence="1">
    <location>
        <begin position="608"/>
        <end position="628"/>
    </location>
</feature>
<dbReference type="InterPro" id="IPR000286">
    <property type="entry name" value="HDACs"/>
</dbReference>
<feature type="compositionally biased region" description="Polar residues" evidence="1">
    <location>
        <begin position="872"/>
        <end position="884"/>
    </location>
</feature>
<feature type="domain" description="Histone deacetylase" evidence="2">
    <location>
        <begin position="252"/>
        <end position="585"/>
    </location>
</feature>
<dbReference type="InterPro" id="IPR053244">
    <property type="entry name" value="HDAC_HD_type_1"/>
</dbReference>
<feature type="region of interest" description="Disordered" evidence="1">
    <location>
        <begin position="1"/>
        <end position="96"/>
    </location>
</feature>
<feature type="region of interest" description="Disordered" evidence="1">
    <location>
        <begin position="848"/>
        <end position="984"/>
    </location>
</feature>
<dbReference type="EMBL" id="GL385396">
    <property type="protein sequence ID" value="EJT77689.1"/>
    <property type="molecule type" value="Genomic_DNA"/>
</dbReference>
<dbReference type="HOGENOM" id="CLU_001880_0_0_1"/>
<dbReference type="PANTHER" id="PTHR47558:SF1">
    <property type="entry name" value="HISTONE DEACETYLASE HOS3"/>
    <property type="match status" value="1"/>
</dbReference>
<proteinExistence type="predicted"/>
<feature type="compositionally biased region" description="Basic and acidic residues" evidence="1">
    <location>
        <begin position="737"/>
        <end position="759"/>
    </location>
</feature>
<dbReference type="eggNOG" id="KOG1343">
    <property type="taxonomic scope" value="Eukaryota"/>
</dbReference>
<feature type="region of interest" description="Disordered" evidence="1">
    <location>
        <begin position="662"/>
        <end position="722"/>
    </location>
</feature>
<protein>
    <submittedName>
        <fullName evidence="3">Histone deacetylase HOS3</fullName>
    </submittedName>
</protein>
<feature type="compositionally biased region" description="Low complexity" evidence="1">
    <location>
        <begin position="926"/>
        <end position="976"/>
    </location>
</feature>
<evidence type="ECO:0000259" key="2">
    <source>
        <dbReference type="Pfam" id="PF00850"/>
    </source>
</evidence>
<dbReference type="AlphaFoldDB" id="J3NND7"/>
<reference evidence="4" key="4">
    <citation type="journal article" date="2015" name="G3 (Bethesda)">
        <title>Genome sequences of three phytopathogenic species of the Magnaporthaceae family of fungi.</title>
        <authorList>
            <person name="Okagaki L.H."/>
            <person name="Nunes C.C."/>
            <person name="Sailsbery J."/>
            <person name="Clay B."/>
            <person name="Brown D."/>
            <person name="John T."/>
            <person name="Oh Y."/>
            <person name="Young N."/>
            <person name="Fitzgerald M."/>
            <person name="Haas B.J."/>
            <person name="Zeng Q."/>
            <person name="Young S."/>
            <person name="Adiconis X."/>
            <person name="Fan L."/>
            <person name="Levin J.Z."/>
            <person name="Mitchell T.K."/>
            <person name="Okubara P.A."/>
            <person name="Farman M.L."/>
            <person name="Kohn L.M."/>
            <person name="Birren B."/>
            <person name="Ma L.-J."/>
            <person name="Dean R.A."/>
        </authorList>
    </citation>
    <scope>NUCLEOTIDE SEQUENCE</scope>
    <source>
        <strain evidence="4">R3-111a-1</strain>
    </source>
</reference>
<feature type="compositionally biased region" description="Low complexity" evidence="1">
    <location>
        <begin position="676"/>
        <end position="687"/>
    </location>
</feature>
<dbReference type="FunFam" id="3.40.800.20:FF:000011">
    <property type="entry name" value="Histone deacetylase HOS3"/>
    <property type="match status" value="1"/>
</dbReference>
<evidence type="ECO:0000256" key="1">
    <source>
        <dbReference type="SAM" id="MobiDB-lite"/>
    </source>
</evidence>
<dbReference type="Pfam" id="PF00850">
    <property type="entry name" value="Hist_deacetyl"/>
    <property type="match status" value="1"/>
</dbReference>
<dbReference type="GO" id="GO:0005634">
    <property type="term" value="C:nucleus"/>
    <property type="evidence" value="ECO:0007669"/>
    <property type="project" value="TreeGrafter"/>
</dbReference>
<dbReference type="EnsemblFungi" id="EJT77689">
    <property type="protein sequence ID" value="EJT77689"/>
    <property type="gene ID" value="GGTG_02793"/>
</dbReference>
<feature type="compositionally biased region" description="Low complexity" evidence="1">
    <location>
        <begin position="701"/>
        <end position="711"/>
    </location>
</feature>
<accession>J3NND7</accession>
<dbReference type="VEuPathDB" id="FungiDB:GGTG_02793"/>
<dbReference type="InterPro" id="IPR037138">
    <property type="entry name" value="His_deacetylse_dom_sf"/>
</dbReference>
<reference evidence="3" key="2">
    <citation type="submission" date="2010-07" db="EMBL/GenBank/DDBJ databases">
        <authorList>
            <consortium name="The Broad Institute Genome Sequencing Platform"/>
            <consortium name="Broad Institute Genome Sequencing Center for Infectious Disease"/>
            <person name="Ma L.-J."/>
            <person name="Dead R."/>
            <person name="Young S."/>
            <person name="Zeng Q."/>
            <person name="Koehrsen M."/>
            <person name="Alvarado L."/>
            <person name="Berlin A."/>
            <person name="Chapman S.B."/>
            <person name="Chen Z."/>
            <person name="Freedman E."/>
            <person name="Gellesch M."/>
            <person name="Goldberg J."/>
            <person name="Griggs A."/>
            <person name="Gujja S."/>
            <person name="Heilman E.R."/>
            <person name="Heiman D."/>
            <person name="Hepburn T."/>
            <person name="Howarth C."/>
            <person name="Jen D."/>
            <person name="Larson L."/>
            <person name="Mehta T."/>
            <person name="Neiman D."/>
            <person name="Pearson M."/>
            <person name="Roberts A."/>
            <person name="Saif S."/>
            <person name="Shea T."/>
            <person name="Shenoy N."/>
            <person name="Sisk P."/>
            <person name="Stolte C."/>
            <person name="Sykes S."/>
            <person name="Walk T."/>
            <person name="White J."/>
            <person name="Yandava C."/>
            <person name="Haas B."/>
            <person name="Nusbaum C."/>
            <person name="Birren B."/>
        </authorList>
    </citation>
    <scope>NUCLEOTIDE SEQUENCE</scope>
    <source>
        <strain evidence="3">R3-111a-1</strain>
    </source>
</reference>
<reference evidence="3" key="3">
    <citation type="submission" date="2010-09" db="EMBL/GenBank/DDBJ databases">
        <title>Annotation of Gaeumannomyces graminis var. tritici R3-111a-1.</title>
        <authorList>
            <consortium name="The Broad Institute Genome Sequencing Platform"/>
            <person name="Ma L.-J."/>
            <person name="Dead R."/>
            <person name="Young S.K."/>
            <person name="Zeng Q."/>
            <person name="Gargeya S."/>
            <person name="Fitzgerald M."/>
            <person name="Haas B."/>
            <person name="Abouelleil A."/>
            <person name="Alvarado L."/>
            <person name="Arachchi H.M."/>
            <person name="Berlin A."/>
            <person name="Brown A."/>
            <person name="Chapman S.B."/>
            <person name="Chen Z."/>
            <person name="Dunbar C."/>
            <person name="Freedman E."/>
            <person name="Gearin G."/>
            <person name="Gellesch M."/>
            <person name="Goldberg J."/>
            <person name="Griggs A."/>
            <person name="Gujja S."/>
            <person name="Heiman D."/>
            <person name="Howarth C."/>
            <person name="Larson L."/>
            <person name="Lui A."/>
            <person name="MacDonald P.J.P."/>
            <person name="Mehta T."/>
            <person name="Montmayeur A."/>
            <person name="Murphy C."/>
            <person name="Neiman D."/>
            <person name="Pearson M."/>
            <person name="Priest M."/>
            <person name="Roberts A."/>
            <person name="Saif S."/>
            <person name="Shea T."/>
            <person name="Shenoy N."/>
            <person name="Sisk P."/>
            <person name="Stolte C."/>
            <person name="Sykes S."/>
            <person name="Yandava C."/>
            <person name="Wortman J."/>
            <person name="Nusbaum C."/>
            <person name="Birren B."/>
        </authorList>
    </citation>
    <scope>NUCLEOTIDE SEQUENCE</scope>
    <source>
        <strain evidence="3">R3-111a-1</strain>
    </source>
</reference>
<reference evidence="5" key="1">
    <citation type="submission" date="2010-07" db="EMBL/GenBank/DDBJ databases">
        <title>The genome sequence of Gaeumannomyces graminis var. tritici strain R3-111a-1.</title>
        <authorList>
            <consortium name="The Broad Institute Genome Sequencing Platform"/>
            <person name="Ma L.-J."/>
            <person name="Dead R."/>
            <person name="Young S."/>
            <person name="Zeng Q."/>
            <person name="Koehrsen M."/>
            <person name="Alvarado L."/>
            <person name="Berlin A."/>
            <person name="Chapman S.B."/>
            <person name="Chen Z."/>
            <person name="Freedman E."/>
            <person name="Gellesch M."/>
            <person name="Goldberg J."/>
            <person name="Griggs A."/>
            <person name="Gujja S."/>
            <person name="Heilman E.R."/>
            <person name="Heiman D."/>
            <person name="Hepburn T."/>
            <person name="Howarth C."/>
            <person name="Jen D."/>
            <person name="Larson L."/>
            <person name="Mehta T."/>
            <person name="Neiman D."/>
            <person name="Pearson M."/>
            <person name="Roberts A."/>
            <person name="Saif S."/>
            <person name="Shea T."/>
            <person name="Shenoy N."/>
            <person name="Sisk P."/>
            <person name="Stolte C."/>
            <person name="Sykes S."/>
            <person name="Walk T."/>
            <person name="White J."/>
            <person name="Yandava C."/>
            <person name="Haas B."/>
            <person name="Nusbaum C."/>
            <person name="Birren B."/>
        </authorList>
    </citation>
    <scope>NUCLEOTIDE SEQUENCE [LARGE SCALE GENOMIC DNA]</scope>
    <source>
        <strain evidence="5">R3-111a-1</strain>
    </source>
</reference>
<evidence type="ECO:0000313" key="3">
    <source>
        <dbReference type="EMBL" id="EJT77689.1"/>
    </source>
</evidence>
<dbReference type="OrthoDB" id="5232919at2759"/>
<feature type="compositionally biased region" description="Low complexity" evidence="1">
    <location>
        <begin position="49"/>
        <end position="71"/>
    </location>
</feature>
<evidence type="ECO:0000313" key="4">
    <source>
        <dbReference type="EnsemblFungi" id="EJT77689"/>
    </source>
</evidence>
<sequence length="1178" mass="125493">MASYSSPARKPTPSKGTSRGDDGDLANSLKRLSIAQSRSSPNAGHLAARSSTSMSSRSPISPSNRSPSSMSVRGPASRASLGAARSESRADPPNLLRKASLNSIRSASAMGAAPLRRASSVKSPNGPRSPLSPSPPEAKPAPTAAAVASDYFRTELAVRHGEKLDLTSETVVVMHDSCYGHRYSRPRTSKVGLGTIVERPERLKASALGVAAAYVRLGERHADGANPIHPRLDPASIVSVPFRIHKTTRRLSLSSQTVTNVHGTKWMEELKLMCETAESKLATNGKELARPEMNRGPDQQGAPQKFHEGDLYLCAESLDALEGSLGGVCEAVDAVFSHMNPARRAFVAIRPPGHHCSASYPSGFCWVNNVHVGIMHAIQSHGLTHAAIIDFDLHHGDGSQAIAWQHNARSVGLAKNAAWWKKTSIGYFSLHDINSYPCEMGDEEKVKNASLCIENAHGQNIWNVHLMPWKTEADFWRLYETKYSILLEKTREFLRAQTDRFRSVNQNVKGAIFLSAGFDASEHEGSGMQRHNVNVPTEFYARLTRDVVKIAAEEGTSVDGRVISVLEGGYSDRALSSGILSHLSGLAGDDPAPTAKQDQFNGLAFDMGQKLGETPSHSRKTSLATHSRRESLNLKNIIPLTPYEPTWWSLAELEHLEATMAPPPSIDAKKPRNLFPPTYSSPTQSSQAKASYTPKVRRSFSGMSLSPSSRAPSPPPPDVPWTTAAYELSKLLVPSERQTDSCTHEDLNAEATRQRRDRQSLALGESTDGPTSATPAPVPTRMSLRERKVVKSYVEEDENEFLKASSRRKTVAGTSLLASEKATARGVPGTGAAKSKALARRLSDASAVLSEVPEKPPVPQTLTVNAHVGRPGTSQSIRPESSASVRAPPGAGNSQAVKKTRTVAAKKEAPVKATRTVKKTSPPLKPANVAAKVAAPAPTTTKAQTTSSAASVASRAKAFDSASTSSRAGSTAATSTVNDDMDGITSGFKKIKITLLTKDQKEAREKAEKAKSGTAAIKPGNKGPSVSTPTEERLPPVLVAGSAPERIQSSSSGTKKATKKEKDVTPAPSPTLAHAHQPPALSPANSHSSPTTIPPGPLTPDVFVQFQPEGPSPKAVPQPQPALQWLPPNAGTPSPMKRQELPVFTSTSAIPFAGSPPRAAGATDLAGGSDAPETPRQK</sequence>
<dbReference type="SUPFAM" id="SSF52768">
    <property type="entry name" value="Arginase/deacetylase"/>
    <property type="match status" value="1"/>
</dbReference>
<dbReference type="Proteomes" id="UP000006039">
    <property type="component" value="Unassembled WGS sequence"/>
</dbReference>
<feature type="compositionally biased region" description="Pro residues" evidence="1">
    <location>
        <begin position="1110"/>
        <end position="1120"/>
    </location>
</feature>
<reference evidence="4" key="5">
    <citation type="submission" date="2018-04" db="UniProtKB">
        <authorList>
            <consortium name="EnsemblFungi"/>
        </authorList>
    </citation>
    <scope>IDENTIFICATION</scope>
    <source>
        <strain evidence="4">R3-111a-1</strain>
    </source>
</reference>
<dbReference type="STRING" id="644352.J3NND7"/>
<dbReference type="CDD" id="cd09998">
    <property type="entry name" value="HDAC_Hos3"/>
    <property type="match status" value="1"/>
</dbReference>
<feature type="region of interest" description="Disordered" evidence="1">
    <location>
        <begin position="108"/>
        <end position="143"/>
    </location>
</feature>
<dbReference type="GO" id="GO:0004407">
    <property type="term" value="F:histone deacetylase activity"/>
    <property type="evidence" value="ECO:0007669"/>
    <property type="project" value="TreeGrafter"/>
</dbReference>
<evidence type="ECO:0000313" key="5">
    <source>
        <dbReference type="Proteomes" id="UP000006039"/>
    </source>
</evidence>
<name>J3NND7_GAET3</name>
<dbReference type="GeneID" id="20343251"/>
<gene>
    <name evidence="4" type="primary">20343251</name>
    <name evidence="3" type="ORF">GGTG_02793</name>
</gene>
<feature type="region of interest" description="Disordered" evidence="1">
    <location>
        <begin position="1004"/>
        <end position="1178"/>
    </location>
</feature>
<dbReference type="Gene3D" id="3.40.800.20">
    <property type="entry name" value="Histone deacetylase domain"/>
    <property type="match status" value="1"/>
</dbReference>
<dbReference type="InterPro" id="IPR023696">
    <property type="entry name" value="Ureohydrolase_dom_sf"/>
</dbReference>
<dbReference type="PANTHER" id="PTHR47558">
    <property type="entry name" value="HISTONE DEACETYLASE HOS3"/>
    <property type="match status" value="1"/>
</dbReference>
<feature type="region of interest" description="Disordered" evidence="1">
    <location>
        <begin position="735"/>
        <end position="783"/>
    </location>
</feature>
<organism evidence="3">
    <name type="scientific">Gaeumannomyces tritici (strain R3-111a-1)</name>
    <name type="common">Wheat and barley take-all root rot fungus</name>
    <name type="synonym">Gaeumannomyces graminis var. tritici</name>
    <dbReference type="NCBI Taxonomy" id="644352"/>
    <lineage>
        <taxon>Eukaryota</taxon>
        <taxon>Fungi</taxon>
        <taxon>Dikarya</taxon>
        <taxon>Ascomycota</taxon>
        <taxon>Pezizomycotina</taxon>
        <taxon>Sordariomycetes</taxon>
        <taxon>Sordariomycetidae</taxon>
        <taxon>Magnaporthales</taxon>
        <taxon>Magnaporthaceae</taxon>
        <taxon>Gaeumannomyces</taxon>
    </lineage>
</organism>
<dbReference type="InterPro" id="IPR023801">
    <property type="entry name" value="His_deacetylse_dom"/>
</dbReference>
<dbReference type="GO" id="GO:0010468">
    <property type="term" value="P:regulation of gene expression"/>
    <property type="evidence" value="ECO:0007669"/>
    <property type="project" value="UniProtKB-ARBA"/>
</dbReference>
<dbReference type="RefSeq" id="XP_009218834.1">
    <property type="nucleotide sequence ID" value="XM_009220570.1"/>
</dbReference>